<evidence type="ECO:0000259" key="5">
    <source>
        <dbReference type="PROSITE" id="PS51192"/>
    </source>
</evidence>
<accession>A0A6F8XNK5</accession>
<evidence type="ECO:0000313" key="8">
    <source>
        <dbReference type="Proteomes" id="UP000502508"/>
    </source>
</evidence>
<gene>
    <name evidence="7" type="primary">hrpB</name>
    <name evidence="7" type="ORF">Pflav_018130</name>
</gene>
<dbReference type="PROSITE" id="PS51194">
    <property type="entry name" value="HELICASE_CTER"/>
    <property type="match status" value="1"/>
</dbReference>
<dbReference type="Pfam" id="PF00271">
    <property type="entry name" value="Helicase_C"/>
    <property type="match status" value="1"/>
</dbReference>
<dbReference type="GO" id="GO:0003676">
    <property type="term" value="F:nucleic acid binding"/>
    <property type="evidence" value="ECO:0007669"/>
    <property type="project" value="InterPro"/>
</dbReference>
<dbReference type="Gene3D" id="3.40.50.300">
    <property type="entry name" value="P-loop containing nucleotide triphosphate hydrolases"/>
    <property type="match status" value="2"/>
</dbReference>
<keyword evidence="3 7" id="KW-0347">Helicase</keyword>
<dbReference type="EMBL" id="AP022870">
    <property type="protein sequence ID" value="BCB75403.1"/>
    <property type="molecule type" value="Genomic_DNA"/>
</dbReference>
<dbReference type="Proteomes" id="UP000502508">
    <property type="component" value="Chromosome"/>
</dbReference>
<feature type="domain" description="Helicase ATP-binding" evidence="5">
    <location>
        <begin position="18"/>
        <end position="162"/>
    </location>
</feature>
<dbReference type="Pfam" id="PF00270">
    <property type="entry name" value="DEAD"/>
    <property type="match status" value="1"/>
</dbReference>
<dbReference type="Pfam" id="PF08482">
    <property type="entry name" value="HrpB_C"/>
    <property type="match status" value="1"/>
</dbReference>
<dbReference type="InterPro" id="IPR010225">
    <property type="entry name" value="HrpB"/>
</dbReference>
<evidence type="ECO:0000256" key="3">
    <source>
        <dbReference type="ARBA" id="ARBA00022806"/>
    </source>
</evidence>
<dbReference type="SMART" id="SM00847">
    <property type="entry name" value="HA2"/>
    <property type="match status" value="1"/>
</dbReference>
<evidence type="ECO:0000259" key="6">
    <source>
        <dbReference type="PROSITE" id="PS51194"/>
    </source>
</evidence>
<evidence type="ECO:0000256" key="4">
    <source>
        <dbReference type="ARBA" id="ARBA00022840"/>
    </source>
</evidence>
<reference evidence="7 8" key="2">
    <citation type="submission" date="2020-03" db="EMBL/GenBank/DDBJ databases">
        <authorList>
            <person name="Ichikawa N."/>
            <person name="Kimura A."/>
            <person name="Kitahashi Y."/>
            <person name="Uohara A."/>
        </authorList>
    </citation>
    <scope>NUCLEOTIDE SEQUENCE [LARGE SCALE GENOMIC DNA]</scope>
    <source>
        <strain evidence="7 8">NBRC 107702</strain>
    </source>
</reference>
<protein>
    <submittedName>
        <fullName evidence="7">ATP-dependent helicase</fullName>
    </submittedName>
</protein>
<name>A0A6F8XNK5_9ACTN</name>
<dbReference type="InterPro" id="IPR013689">
    <property type="entry name" value="RNA_helicase_ATP-dep_HrpB_C"/>
</dbReference>
<dbReference type="Gene3D" id="1.20.120.1080">
    <property type="match status" value="1"/>
</dbReference>
<dbReference type="PIRSF" id="PIRSF005496">
    <property type="entry name" value="ATP_hel_hrpB"/>
    <property type="match status" value="1"/>
</dbReference>
<keyword evidence="8" id="KW-1185">Reference proteome</keyword>
<dbReference type="SUPFAM" id="SSF52540">
    <property type="entry name" value="P-loop containing nucleoside triphosphate hydrolases"/>
    <property type="match status" value="1"/>
</dbReference>
<proteinExistence type="predicted"/>
<dbReference type="InterPro" id="IPR001650">
    <property type="entry name" value="Helicase_C-like"/>
</dbReference>
<dbReference type="CDD" id="cd18791">
    <property type="entry name" value="SF2_C_RHA"/>
    <property type="match status" value="1"/>
</dbReference>
<sequence length="809" mass="85890">MRQDGVVLPVEKVLPAVEGALRDAGAAVLVAPPGAGKTTVVPLALMEQVSGRVVVAEPRRIAARAAARRMAGLLGDRVGGRVGYAVRGDRRVSADTRVEVVTTGVLVRRLQRDPDLPGTGAVILDECHERHLDSDLAMAFCVDVRATLRPDLWLLATSATADTAAMARVLGTEEVVVADEASHPVEVVWAPPPRPVDAPHGLRVDPRLLDHVAATVRRALGEHDGDVLVFLPGAGEISAVASRLGEVAVLTLHGRQDAASQDAVLRPGTTGRRVVLASAVAESSLTVPGVRVVVDAGLSRVPRTDHARGLGMLATVPVSRSAADQRAGRAGREAPGVVYRCWSPAQHDRLPAQPEPEIAVADLTGFALDLACWGDPDGAGLALPDRPPAGAMRAATQTLRALGAVEAGGRVTARGRAIAAVGAHPRLARALLDGAPAVGADRAAQVVALLTEQTPGEDLVAAWRRQRSSADHHWTTEVRRLRAEAGDWPKTELPDDLAAGLVVGLAYPERLARARQPGGTAYLMAGGTAANLAPGSALAGAPWLAIAAADRDPSRPAARIRVAAAIDEATARVAGADQLTRGQEVAWSGGDVVARAFERLGAVTLVERPLPDPDRDALDRALLEGLRREGLALLRWDRDARALRERLAFCRHALGVPWPDMSDDALLDTAELWLGPELHAARRRADLERADVATALRRLLPWPQAAALDRMAPERLPVPGGSRLRLDYTDPQAPVLALRVQEAFGWREAPVIADGRVPVLLHLLSPARRPVAVTADLASFWRTGYPRVRAELRGRYPRHAWPEDPTTPP</sequence>
<keyword evidence="4" id="KW-0067">ATP-binding</keyword>
<reference evidence="7 8" key="1">
    <citation type="submission" date="2020-03" db="EMBL/GenBank/DDBJ databases">
        <title>Whole genome shotgun sequence of Phytohabitans flavus NBRC 107702.</title>
        <authorList>
            <person name="Komaki H."/>
            <person name="Tamura T."/>
        </authorList>
    </citation>
    <scope>NUCLEOTIDE SEQUENCE [LARGE SCALE GENOMIC DNA]</scope>
    <source>
        <strain evidence="7 8">NBRC 107702</strain>
    </source>
</reference>
<organism evidence="7 8">
    <name type="scientific">Phytohabitans flavus</name>
    <dbReference type="NCBI Taxonomy" id="1076124"/>
    <lineage>
        <taxon>Bacteria</taxon>
        <taxon>Bacillati</taxon>
        <taxon>Actinomycetota</taxon>
        <taxon>Actinomycetes</taxon>
        <taxon>Micromonosporales</taxon>
        <taxon>Micromonosporaceae</taxon>
    </lineage>
</organism>
<dbReference type="PROSITE" id="PS51192">
    <property type="entry name" value="HELICASE_ATP_BIND_1"/>
    <property type="match status" value="1"/>
</dbReference>
<dbReference type="PANTHER" id="PTHR43519:SF1">
    <property type="entry name" value="ATP-DEPENDENT RNA HELICASE HRPB"/>
    <property type="match status" value="1"/>
</dbReference>
<dbReference type="KEGG" id="pfla:Pflav_018130"/>
<dbReference type="InterPro" id="IPR007502">
    <property type="entry name" value="Helicase-assoc_dom"/>
</dbReference>
<dbReference type="GO" id="GO:0005524">
    <property type="term" value="F:ATP binding"/>
    <property type="evidence" value="ECO:0007669"/>
    <property type="project" value="UniProtKB-KW"/>
</dbReference>
<dbReference type="NCBIfam" id="TIGR01970">
    <property type="entry name" value="DEAH_box_HrpB"/>
    <property type="match status" value="1"/>
</dbReference>
<dbReference type="GO" id="GO:0004386">
    <property type="term" value="F:helicase activity"/>
    <property type="evidence" value="ECO:0007669"/>
    <property type="project" value="UniProtKB-KW"/>
</dbReference>
<keyword evidence="1" id="KW-0547">Nucleotide-binding</keyword>
<evidence type="ECO:0000256" key="2">
    <source>
        <dbReference type="ARBA" id="ARBA00022801"/>
    </source>
</evidence>
<dbReference type="InterPro" id="IPR027417">
    <property type="entry name" value="P-loop_NTPase"/>
</dbReference>
<dbReference type="SMART" id="SM00490">
    <property type="entry name" value="HELICc"/>
    <property type="match status" value="1"/>
</dbReference>
<evidence type="ECO:0000313" key="7">
    <source>
        <dbReference type="EMBL" id="BCB75403.1"/>
    </source>
</evidence>
<keyword evidence="2" id="KW-0378">Hydrolase</keyword>
<evidence type="ECO:0000256" key="1">
    <source>
        <dbReference type="ARBA" id="ARBA00022741"/>
    </source>
</evidence>
<dbReference type="AlphaFoldDB" id="A0A6F8XNK5"/>
<dbReference type="InterPro" id="IPR014001">
    <property type="entry name" value="Helicase_ATP-bd"/>
</dbReference>
<dbReference type="SMART" id="SM00487">
    <property type="entry name" value="DEXDc"/>
    <property type="match status" value="1"/>
</dbReference>
<dbReference type="InterPro" id="IPR011545">
    <property type="entry name" value="DEAD/DEAH_box_helicase_dom"/>
</dbReference>
<feature type="domain" description="Helicase C-terminal" evidence="6">
    <location>
        <begin position="215"/>
        <end position="374"/>
    </location>
</feature>
<dbReference type="PANTHER" id="PTHR43519">
    <property type="entry name" value="ATP-DEPENDENT RNA HELICASE HRPB"/>
    <property type="match status" value="1"/>
</dbReference>
<dbReference type="GO" id="GO:0016787">
    <property type="term" value="F:hydrolase activity"/>
    <property type="evidence" value="ECO:0007669"/>
    <property type="project" value="UniProtKB-KW"/>
</dbReference>